<accession>A0ABD3QIW2</accession>
<keyword evidence="12" id="KW-1185">Reference proteome</keyword>
<evidence type="ECO:0008006" key="13">
    <source>
        <dbReference type="Google" id="ProtNLM"/>
    </source>
</evidence>
<comment type="subcellular location">
    <subcellularLocation>
        <location evidence="1">Mitochondrion membrane</location>
        <topology evidence="1">Multi-pass membrane protein</topology>
    </subcellularLocation>
</comment>
<evidence type="ECO:0000256" key="4">
    <source>
        <dbReference type="ARBA" id="ARBA00022692"/>
    </source>
</evidence>
<evidence type="ECO:0000256" key="9">
    <source>
        <dbReference type="PROSITE-ProRule" id="PRU00282"/>
    </source>
</evidence>
<dbReference type="SUPFAM" id="SSF103506">
    <property type="entry name" value="Mitochondrial carrier"/>
    <property type="match status" value="1"/>
</dbReference>
<sequence>MKRGVVVGGWAERIKVMMQAQQNSQYANELECIKAVLDSEGWAGLFSRGLGPTLAREVPSYAIYFVVYRVLMSTDIAEAMGSVAPLVCGAMSGCACWIPVYPIDVVKTLVQNTEGGGDANNKGSAVDVAIQLYRDEGIGAFFNGLTPKMLRASVNHAVTFWVYDLVMDALM</sequence>
<dbReference type="PANTHER" id="PTHR45624">
    <property type="entry name" value="MITOCHONDRIAL BASIC AMINO ACIDS TRANSPORTER-RELATED"/>
    <property type="match status" value="1"/>
</dbReference>
<evidence type="ECO:0000256" key="2">
    <source>
        <dbReference type="ARBA" id="ARBA00006375"/>
    </source>
</evidence>
<comment type="similarity">
    <text evidence="2 10">Belongs to the mitochondrial carrier (TC 2.A.29) family.</text>
</comment>
<evidence type="ECO:0000256" key="1">
    <source>
        <dbReference type="ARBA" id="ARBA00004225"/>
    </source>
</evidence>
<proteinExistence type="inferred from homology"/>
<dbReference type="Pfam" id="PF00153">
    <property type="entry name" value="Mito_carr"/>
    <property type="match status" value="2"/>
</dbReference>
<evidence type="ECO:0000256" key="10">
    <source>
        <dbReference type="RuleBase" id="RU000488"/>
    </source>
</evidence>
<keyword evidence="4 9" id="KW-0812">Transmembrane</keyword>
<evidence type="ECO:0000256" key="8">
    <source>
        <dbReference type="ARBA" id="ARBA00023136"/>
    </source>
</evidence>
<dbReference type="InterPro" id="IPR018108">
    <property type="entry name" value="MCP_transmembrane"/>
</dbReference>
<keyword evidence="6" id="KW-1133">Transmembrane helix</keyword>
<evidence type="ECO:0000256" key="5">
    <source>
        <dbReference type="ARBA" id="ARBA00022737"/>
    </source>
</evidence>
<evidence type="ECO:0000256" key="3">
    <source>
        <dbReference type="ARBA" id="ARBA00022448"/>
    </source>
</evidence>
<name>A0ABD3QIW2_9STRA</name>
<organism evidence="11 12">
    <name type="scientific">Stephanodiscus triporus</name>
    <dbReference type="NCBI Taxonomy" id="2934178"/>
    <lineage>
        <taxon>Eukaryota</taxon>
        <taxon>Sar</taxon>
        <taxon>Stramenopiles</taxon>
        <taxon>Ochrophyta</taxon>
        <taxon>Bacillariophyta</taxon>
        <taxon>Coscinodiscophyceae</taxon>
        <taxon>Thalassiosirophycidae</taxon>
        <taxon>Stephanodiscales</taxon>
        <taxon>Stephanodiscaceae</taxon>
        <taxon>Stephanodiscus</taxon>
    </lineage>
</organism>
<protein>
    <recommendedName>
        <fullName evidence="13">Mitochondrial carrier protein</fullName>
    </recommendedName>
</protein>
<dbReference type="PANTHER" id="PTHR45624:SF10">
    <property type="entry name" value="SLC (SOLUTE CARRIER) HOMOLOG"/>
    <property type="match status" value="1"/>
</dbReference>
<evidence type="ECO:0000313" key="11">
    <source>
        <dbReference type="EMBL" id="KAL3800408.1"/>
    </source>
</evidence>
<evidence type="ECO:0000256" key="7">
    <source>
        <dbReference type="ARBA" id="ARBA00023128"/>
    </source>
</evidence>
<comment type="caution">
    <text evidence="11">The sequence shown here is derived from an EMBL/GenBank/DDBJ whole genome shotgun (WGS) entry which is preliminary data.</text>
</comment>
<dbReference type="Gene3D" id="1.50.40.10">
    <property type="entry name" value="Mitochondrial carrier domain"/>
    <property type="match status" value="1"/>
</dbReference>
<dbReference type="AlphaFoldDB" id="A0ABD3QIW2"/>
<gene>
    <name evidence="11" type="ORF">ACHAW5_009086</name>
</gene>
<evidence type="ECO:0000256" key="6">
    <source>
        <dbReference type="ARBA" id="ARBA00022989"/>
    </source>
</evidence>
<reference evidence="11 12" key="1">
    <citation type="submission" date="2024-10" db="EMBL/GenBank/DDBJ databases">
        <title>Updated reference genomes for cyclostephanoid diatoms.</title>
        <authorList>
            <person name="Roberts W.R."/>
            <person name="Alverson A.J."/>
        </authorList>
    </citation>
    <scope>NUCLEOTIDE SEQUENCE [LARGE SCALE GENOMIC DNA]</scope>
    <source>
        <strain evidence="11 12">AJA276-08</strain>
    </source>
</reference>
<dbReference type="InterPro" id="IPR023395">
    <property type="entry name" value="MCP_dom_sf"/>
</dbReference>
<dbReference type="InterPro" id="IPR050567">
    <property type="entry name" value="Mitochondrial_Carrier"/>
</dbReference>
<feature type="repeat" description="Solcar" evidence="9">
    <location>
        <begin position="1"/>
        <end position="74"/>
    </location>
</feature>
<keyword evidence="7" id="KW-0496">Mitochondrion</keyword>
<dbReference type="EMBL" id="JALLAZ020000215">
    <property type="protein sequence ID" value="KAL3800408.1"/>
    <property type="molecule type" value="Genomic_DNA"/>
</dbReference>
<keyword evidence="5" id="KW-0677">Repeat</keyword>
<dbReference type="PROSITE" id="PS50920">
    <property type="entry name" value="SOLCAR"/>
    <property type="match status" value="2"/>
</dbReference>
<keyword evidence="8 9" id="KW-0472">Membrane</keyword>
<dbReference type="GO" id="GO:0031966">
    <property type="term" value="C:mitochondrial membrane"/>
    <property type="evidence" value="ECO:0007669"/>
    <property type="project" value="UniProtKB-SubCell"/>
</dbReference>
<dbReference type="Proteomes" id="UP001530315">
    <property type="component" value="Unassembled WGS sequence"/>
</dbReference>
<feature type="repeat" description="Solcar" evidence="9">
    <location>
        <begin position="80"/>
        <end position="169"/>
    </location>
</feature>
<evidence type="ECO:0000313" key="12">
    <source>
        <dbReference type="Proteomes" id="UP001530315"/>
    </source>
</evidence>
<keyword evidence="3 10" id="KW-0813">Transport</keyword>